<dbReference type="OrthoDB" id="21095at2759"/>
<organism evidence="3 4">
    <name type="scientific">Chondrus crispus</name>
    <name type="common">Carrageen Irish moss</name>
    <name type="synonym">Polymorpha crispa</name>
    <dbReference type="NCBI Taxonomy" id="2769"/>
    <lineage>
        <taxon>Eukaryota</taxon>
        <taxon>Rhodophyta</taxon>
        <taxon>Florideophyceae</taxon>
        <taxon>Rhodymeniophycidae</taxon>
        <taxon>Gigartinales</taxon>
        <taxon>Gigartinaceae</taxon>
        <taxon>Chondrus</taxon>
    </lineage>
</organism>
<dbReference type="GO" id="GO:0000724">
    <property type="term" value="P:double-strand break repair via homologous recombination"/>
    <property type="evidence" value="ECO:0007669"/>
    <property type="project" value="InterPro"/>
</dbReference>
<feature type="compositionally biased region" description="Basic residues" evidence="1">
    <location>
        <begin position="15"/>
        <end position="31"/>
    </location>
</feature>
<dbReference type="InterPro" id="IPR012340">
    <property type="entry name" value="NA-bd_OB-fold"/>
</dbReference>
<dbReference type="AlphaFoldDB" id="R7QAL5"/>
<dbReference type="RefSeq" id="XP_005714662.1">
    <property type="nucleotide sequence ID" value="XM_005714605.1"/>
</dbReference>
<dbReference type="SUPFAM" id="SSF50249">
    <property type="entry name" value="Nucleic acid-binding proteins"/>
    <property type="match status" value="2"/>
</dbReference>
<gene>
    <name evidence="3" type="ORF">CHC_T00003194001</name>
</gene>
<dbReference type="GO" id="GO:0006355">
    <property type="term" value="P:regulation of DNA-templated transcription"/>
    <property type="evidence" value="ECO:0007669"/>
    <property type="project" value="TreeGrafter"/>
</dbReference>
<dbReference type="InterPro" id="IPR015187">
    <property type="entry name" value="BRCA2_OB_1"/>
</dbReference>
<protein>
    <recommendedName>
        <fullName evidence="2">BRCA2 OB1 domain-containing protein</fullName>
    </recommendedName>
</protein>
<dbReference type="PANTHER" id="PTHR11289:SF0">
    <property type="entry name" value="BREAST CANCER TYPE 2 SUSCEPTIBILITY PROTEIN"/>
    <property type="match status" value="1"/>
</dbReference>
<evidence type="ECO:0000313" key="4">
    <source>
        <dbReference type="Proteomes" id="UP000012073"/>
    </source>
</evidence>
<evidence type="ECO:0000313" key="3">
    <source>
        <dbReference type="EMBL" id="CDF34843.1"/>
    </source>
</evidence>
<dbReference type="GeneID" id="17322375"/>
<dbReference type="Pfam" id="PF09103">
    <property type="entry name" value="BRCA-2_OB1"/>
    <property type="match status" value="1"/>
</dbReference>
<dbReference type="InterPro" id="IPR015525">
    <property type="entry name" value="BRCA2"/>
</dbReference>
<dbReference type="Gene3D" id="2.40.50.140">
    <property type="entry name" value="Nucleic acid-binding proteins"/>
    <property type="match status" value="2"/>
</dbReference>
<feature type="region of interest" description="Disordered" evidence="1">
    <location>
        <begin position="1"/>
        <end position="31"/>
    </location>
</feature>
<proteinExistence type="predicted"/>
<dbReference type="Proteomes" id="UP000012073">
    <property type="component" value="Unassembled WGS sequence"/>
</dbReference>
<dbReference type="EMBL" id="HG001707">
    <property type="protein sequence ID" value="CDF34843.1"/>
    <property type="molecule type" value="Genomic_DNA"/>
</dbReference>
<sequence>MQSHVVLGQGDSANRKIRERGKSRKGMKTTPFKRPRQLLRTGKRPEQLIEASKRTCRAVPNVAIPRLLKSGRFECRQRHHHEGSQHVPAAQCGSLNFLVQPGCLKRCLDFSFQKSSFGCISCLPAEITTTLHLDSVDEFRVDDCIDWMTSLYPGVSQEPAPCVGSVAWTKLTYGLSVWKLGRLDLTCKWGHRFLTVANVIREFLRRFSIEWHGNRQPHLLRMMRRDSAPASHVVLVIADIEEDAQKRLLLTLSDGWYLARAVLDPILEGRVLRGKLRIGEKIHVAGARLQSTSTRRELFCGDGDELCSSVLRICTNNVRKRKSSTAARLGIQRAPLCSNSLKWVRDDGGQCPATYAVILRSYPLFYMERVDRGHANEQDNALEYVFRREDAEFEARSTHEEIWRQRLPAAAEGKRTKVCGGHGDEIEVQRRSVSSVNEVLICGIADDPLDQSARKLVRIYNSTEDVQANLRGEGQVILFANLWPKKSRWTAKPDGVIIPRRITFSNLYSQYPRSICSIVDLQSGTQVAGMEFDGAFIALHVSSPTDAGDRRFAYFADELRSEICVLALELAGADVNFLPKTLRTTRYGRKFPVIALQNVQYQAISGKHDLVHAKATIRTSFISYQALHRKRAPGILKQVAMKVEGQISGKQAELEVLREAVVSFASGVRGSIGAYFTSTQES</sequence>
<keyword evidence="4" id="KW-1185">Reference proteome</keyword>
<dbReference type="KEGG" id="ccp:CHC_T00003194001"/>
<name>R7QAL5_CHOCR</name>
<dbReference type="Gramene" id="CDF34843">
    <property type="protein sequence ID" value="CDF34843"/>
    <property type="gene ID" value="CHC_T00003194001"/>
</dbReference>
<feature type="domain" description="BRCA2 OB1" evidence="2">
    <location>
        <begin position="217"/>
        <end position="333"/>
    </location>
</feature>
<dbReference type="STRING" id="2769.R7QAL5"/>
<evidence type="ECO:0000259" key="2">
    <source>
        <dbReference type="Pfam" id="PF09103"/>
    </source>
</evidence>
<evidence type="ECO:0000256" key="1">
    <source>
        <dbReference type="SAM" id="MobiDB-lite"/>
    </source>
</evidence>
<dbReference type="PANTHER" id="PTHR11289">
    <property type="entry name" value="BREAST CANCER TYPE 2 SUSCEPTIBILITY PROTEIN BRCA2"/>
    <property type="match status" value="1"/>
</dbReference>
<reference evidence="4" key="1">
    <citation type="journal article" date="2013" name="Proc. Natl. Acad. Sci. U.S.A.">
        <title>Genome structure and metabolic features in the red seaweed Chondrus crispus shed light on evolution of the Archaeplastida.</title>
        <authorList>
            <person name="Collen J."/>
            <person name="Porcel B."/>
            <person name="Carre W."/>
            <person name="Ball S.G."/>
            <person name="Chaparro C."/>
            <person name="Tonon T."/>
            <person name="Barbeyron T."/>
            <person name="Michel G."/>
            <person name="Noel B."/>
            <person name="Valentin K."/>
            <person name="Elias M."/>
            <person name="Artiguenave F."/>
            <person name="Arun A."/>
            <person name="Aury J.M."/>
            <person name="Barbosa-Neto J.F."/>
            <person name="Bothwell J.H."/>
            <person name="Bouget F.Y."/>
            <person name="Brillet L."/>
            <person name="Cabello-Hurtado F."/>
            <person name="Capella-Gutierrez S."/>
            <person name="Charrier B."/>
            <person name="Cladiere L."/>
            <person name="Cock J.M."/>
            <person name="Coelho S.M."/>
            <person name="Colleoni C."/>
            <person name="Czjzek M."/>
            <person name="Da Silva C."/>
            <person name="Delage L."/>
            <person name="Denoeud F."/>
            <person name="Deschamps P."/>
            <person name="Dittami S.M."/>
            <person name="Gabaldon T."/>
            <person name="Gachon C.M."/>
            <person name="Groisillier A."/>
            <person name="Herve C."/>
            <person name="Jabbari K."/>
            <person name="Katinka M."/>
            <person name="Kloareg B."/>
            <person name="Kowalczyk N."/>
            <person name="Labadie K."/>
            <person name="Leblanc C."/>
            <person name="Lopez P.J."/>
            <person name="McLachlan D.H."/>
            <person name="Meslet-Cladiere L."/>
            <person name="Moustafa A."/>
            <person name="Nehr Z."/>
            <person name="Nyvall Collen P."/>
            <person name="Panaud O."/>
            <person name="Partensky F."/>
            <person name="Poulain J."/>
            <person name="Rensing S.A."/>
            <person name="Rousvoal S."/>
            <person name="Samson G."/>
            <person name="Symeonidi A."/>
            <person name="Weissenbach J."/>
            <person name="Zambounis A."/>
            <person name="Wincker P."/>
            <person name="Boyen C."/>
        </authorList>
    </citation>
    <scope>NUCLEOTIDE SEQUENCE [LARGE SCALE GENOMIC DNA]</scope>
    <source>
        <strain evidence="4">cv. Stackhouse</strain>
    </source>
</reference>
<accession>R7QAL5</accession>